<accession>A0A2D2CYG5</accession>
<gene>
    <name evidence="2" type="ORF">CQW49_07440</name>
</gene>
<dbReference type="AlphaFoldDB" id="A0A2D2CYG5"/>
<dbReference type="RefSeq" id="WP_003612628.1">
    <property type="nucleotide sequence ID" value="NZ_ADVE02000001.1"/>
</dbReference>
<dbReference type="STRING" id="595536.GCA_000178815_03666"/>
<name>A0A2D2CYG5_METT3</name>
<organism evidence="2 3">
    <name type="scientific">Methylosinus trichosporium (strain ATCC 35070 / NCIMB 11131 / UNIQEM 75 / OB3b)</name>
    <dbReference type="NCBI Taxonomy" id="595536"/>
    <lineage>
        <taxon>Bacteria</taxon>
        <taxon>Pseudomonadati</taxon>
        <taxon>Pseudomonadota</taxon>
        <taxon>Alphaproteobacteria</taxon>
        <taxon>Hyphomicrobiales</taxon>
        <taxon>Methylocystaceae</taxon>
        <taxon>Methylosinus</taxon>
    </lineage>
</organism>
<dbReference type="Pfam" id="PF04860">
    <property type="entry name" value="Phage_portal"/>
    <property type="match status" value="1"/>
</dbReference>
<dbReference type="NCBIfam" id="TIGR01537">
    <property type="entry name" value="portal_HK97"/>
    <property type="match status" value="1"/>
</dbReference>
<proteinExistence type="predicted"/>
<dbReference type="EMBL" id="CP023737">
    <property type="protein sequence ID" value="ATQ67744.1"/>
    <property type="molecule type" value="Genomic_DNA"/>
</dbReference>
<dbReference type="InterPro" id="IPR006427">
    <property type="entry name" value="Portal_HK97"/>
</dbReference>
<evidence type="ECO:0000313" key="2">
    <source>
        <dbReference type="EMBL" id="ATQ67744.1"/>
    </source>
</evidence>
<evidence type="ECO:0000313" key="3">
    <source>
        <dbReference type="Proteomes" id="UP000230709"/>
    </source>
</evidence>
<keyword evidence="3" id="KW-1185">Reference proteome</keyword>
<evidence type="ECO:0000256" key="1">
    <source>
        <dbReference type="SAM" id="MobiDB-lite"/>
    </source>
</evidence>
<reference evidence="3" key="1">
    <citation type="submission" date="2017-10" db="EMBL/GenBank/DDBJ databases">
        <title>Completed PacBio SMRT sequence of Methylosinus trichosporium OB3b reveals presence of a third large plasmid.</title>
        <authorList>
            <person name="Charles T.C."/>
            <person name="Lynch M.D.J."/>
            <person name="Heil J.R."/>
            <person name="Cheng J."/>
        </authorList>
    </citation>
    <scope>NUCLEOTIDE SEQUENCE [LARGE SCALE GENOMIC DNA]</scope>
    <source>
        <strain evidence="3">OB3b</strain>
    </source>
</reference>
<dbReference type="KEGG" id="mtw:CQW49_07440"/>
<sequence>MTDAIASRLSSARRRRRAAAASAPRASGQSFAGLDDPAFLEFVRTGRNSISAYETSAVVRCIDLRAGAIGMLPLRLMRKASAGGGVAGEAEDHPLFDVLMHEPNAFQTAYEFKRLMEMRVLSQGDAFARIVRTGQRIAGLLPIDPAGADVEVQGDGRLRYRFTQSNRSFDLPQEEVFHLRGFSVDGVRGLSMLTLAAEAIGLSREASASLFSIYKTGMAAGGALKHPNKLSKSAKEDLKQQLESYAGSKNRGRFMVLDEGISVEHFQQTAKDAQTIETARHMVEDIARFFGVPRPLMGMDDTSWGSGVEQLAILFVRFGLAPSFANWEQAIRRSLLTREEKRRYTIDFDERELLRGSMKDQAEFFAKASGSGGHKPWMEANEIRDLVGLPPRPDGVGLTPPGVQSPASPQQ</sequence>
<dbReference type="InterPro" id="IPR006944">
    <property type="entry name" value="Phage/GTA_portal"/>
</dbReference>
<feature type="region of interest" description="Disordered" evidence="1">
    <location>
        <begin position="368"/>
        <end position="411"/>
    </location>
</feature>
<dbReference type="Proteomes" id="UP000230709">
    <property type="component" value="Chromosome"/>
</dbReference>
<protein>
    <submittedName>
        <fullName evidence="2">Phage portal protein</fullName>
    </submittedName>
</protein>